<evidence type="ECO:0000313" key="2">
    <source>
        <dbReference type="EMBL" id="OZJ04613.1"/>
    </source>
</evidence>
<feature type="region of interest" description="Disordered" evidence="1">
    <location>
        <begin position="182"/>
        <end position="201"/>
    </location>
</feature>
<proteinExistence type="predicted"/>
<feature type="compositionally biased region" description="Polar residues" evidence="1">
    <location>
        <begin position="248"/>
        <end position="267"/>
    </location>
</feature>
<sequence>MPIPNFLKLHKEKEREKEEQTYSRRPAAFRRKYVKSQPVTPTDISTPFHPNTGQYPLGKAKSIKEGLQNDNQLYQTPIISRPKSVSEILDYTGYPQTHHRMVQKPDNNDTVNKSYSAPKANDRFVENTAALLFPSTNTKAADAQLKLVQIPKLAMPKPKHALAPTRAILRGEQNDKTLIESDAGSSTSIMEQQEEEVLPGVSSELKGIAEASGNASPADRTANSGSAHTPLAATKLSTKPIPISTQNIALVKTPTTGGVPMSSSASSGDMPRSYFSAKSSSSPVDDELDPLESKAEQAQELTPSTKPRKPTPKESRFRHPEFWNVRLSISPPAPPTRQPALAPDAVNQDQRPSIDYSIASTRDSDIMDHLGPILATKETFQTVKGTAIQMKAKDKQAPIGQEELDKVTALVPADLNQPHQELKPDRTSALTVLGGIHEGEQVFSISPMAMSNTGEEDEEPIMVSAQLKGLGRFGAVPKSTSSIEEEDNEPISTHLAKVKSGKGVQMGTSSSSVSNNSQPRTMRSPSTDTTPTLQYMKDSAQSQAPTADKPMNTTKQGEGSRIQQTIRLPESDDVAIPRLKPQPVMSHSNPVTSISSTAPESTSDNTSDTQSELVVLRRQIADMVLEREEWRRREMEHREREQRILEQLGRNQEQLSWVLAERFNGIPLTPGPGPRARPRSRSRPREHGDGRFTPRSTWDMPEDYMRPYPYDWEEDMISPMEQHHYRRSMPTTFYPPVDYPPFMHDPYMAPPPMGMHPYGDMPMMPIYDDRPRRGRRRKTSLDRRSQQDGHPSRSRSRSRARTDISDTEDAYRDRLYDEGYESRLDFRMEPRSRSSSFSYHHHPNVEYER</sequence>
<feature type="compositionally biased region" description="Polar residues" evidence="1">
    <location>
        <begin position="518"/>
        <end position="566"/>
    </location>
</feature>
<keyword evidence="3" id="KW-1185">Reference proteome</keyword>
<feature type="compositionally biased region" description="Polar residues" evidence="1">
    <location>
        <begin position="37"/>
        <end position="54"/>
    </location>
</feature>
<gene>
    <name evidence="2" type="ORF">BZG36_02035</name>
</gene>
<accession>A0A261Y1Z4</accession>
<dbReference type="EMBL" id="MVBO01000034">
    <property type="protein sequence ID" value="OZJ04613.1"/>
    <property type="molecule type" value="Genomic_DNA"/>
</dbReference>
<name>A0A261Y1Z4_9FUNG</name>
<feature type="compositionally biased region" description="Basic and acidic residues" evidence="1">
    <location>
        <begin position="9"/>
        <end position="22"/>
    </location>
</feature>
<feature type="region of interest" description="Disordered" evidence="1">
    <location>
        <begin position="479"/>
        <end position="611"/>
    </location>
</feature>
<protein>
    <submittedName>
        <fullName evidence="2">Uncharacterized protein</fullName>
    </submittedName>
</protein>
<feature type="compositionally biased region" description="Basic and acidic residues" evidence="1">
    <location>
        <begin position="800"/>
        <end position="832"/>
    </location>
</feature>
<feature type="compositionally biased region" description="Basic and acidic residues" evidence="1">
    <location>
        <begin position="779"/>
        <end position="791"/>
    </location>
</feature>
<feature type="region of interest" description="Disordered" evidence="1">
    <location>
        <begin position="764"/>
        <end position="849"/>
    </location>
</feature>
<feature type="compositionally biased region" description="Basic and acidic residues" evidence="1">
    <location>
        <begin position="683"/>
        <end position="692"/>
    </location>
</feature>
<feature type="compositionally biased region" description="Polar residues" evidence="1">
    <location>
        <begin position="585"/>
        <end position="611"/>
    </location>
</feature>
<feature type="region of interest" description="Disordered" evidence="1">
    <location>
        <begin position="666"/>
        <end position="698"/>
    </location>
</feature>
<evidence type="ECO:0000256" key="1">
    <source>
        <dbReference type="SAM" id="MobiDB-lite"/>
    </source>
</evidence>
<organism evidence="2 3">
    <name type="scientific">Bifiguratus adelaidae</name>
    <dbReference type="NCBI Taxonomy" id="1938954"/>
    <lineage>
        <taxon>Eukaryota</taxon>
        <taxon>Fungi</taxon>
        <taxon>Fungi incertae sedis</taxon>
        <taxon>Mucoromycota</taxon>
        <taxon>Mucoromycotina</taxon>
        <taxon>Endogonomycetes</taxon>
        <taxon>Endogonales</taxon>
        <taxon>Endogonales incertae sedis</taxon>
        <taxon>Bifiguratus</taxon>
    </lineage>
</organism>
<evidence type="ECO:0000313" key="3">
    <source>
        <dbReference type="Proteomes" id="UP000242875"/>
    </source>
</evidence>
<dbReference type="Proteomes" id="UP000242875">
    <property type="component" value="Unassembled WGS sequence"/>
</dbReference>
<feature type="region of interest" description="Disordered" evidence="1">
    <location>
        <begin position="248"/>
        <end position="352"/>
    </location>
</feature>
<feature type="compositionally biased region" description="Basic and acidic residues" evidence="1">
    <location>
        <begin position="311"/>
        <end position="321"/>
    </location>
</feature>
<reference evidence="2 3" key="1">
    <citation type="journal article" date="2017" name="Mycologia">
        <title>Bifiguratus adelaidae, gen. et sp. nov., a new member of Mucoromycotina in endophytic and soil-dwelling habitats.</title>
        <authorList>
            <person name="Torres-Cruz T.J."/>
            <person name="Billingsley Tobias T.L."/>
            <person name="Almatruk M."/>
            <person name="Hesse C."/>
            <person name="Kuske C.R."/>
            <person name="Desiro A."/>
            <person name="Benucci G.M."/>
            <person name="Bonito G."/>
            <person name="Stajich J.E."/>
            <person name="Dunlap C."/>
            <person name="Arnold A.E."/>
            <person name="Porras-Alfaro A."/>
        </authorList>
    </citation>
    <scope>NUCLEOTIDE SEQUENCE [LARGE SCALE GENOMIC DNA]</scope>
    <source>
        <strain evidence="2 3">AZ0501</strain>
    </source>
</reference>
<comment type="caution">
    <text evidence="2">The sequence shown here is derived from an EMBL/GenBank/DDBJ whole genome shotgun (WGS) entry which is preliminary data.</text>
</comment>
<dbReference type="AlphaFoldDB" id="A0A261Y1Z4"/>
<feature type="region of interest" description="Disordered" evidence="1">
    <location>
        <begin position="1"/>
        <end position="58"/>
    </location>
</feature>
<dbReference type="OrthoDB" id="2291087at2759"/>